<proteinExistence type="predicted"/>
<organism evidence="3 4">
    <name type="scientific">Brassica rapa subsp. trilocularis</name>
    <dbReference type="NCBI Taxonomy" id="1813537"/>
    <lineage>
        <taxon>Eukaryota</taxon>
        <taxon>Viridiplantae</taxon>
        <taxon>Streptophyta</taxon>
        <taxon>Embryophyta</taxon>
        <taxon>Tracheophyta</taxon>
        <taxon>Spermatophyta</taxon>
        <taxon>Magnoliopsida</taxon>
        <taxon>eudicotyledons</taxon>
        <taxon>Gunneridae</taxon>
        <taxon>Pentapetalae</taxon>
        <taxon>rosids</taxon>
        <taxon>malvids</taxon>
        <taxon>Brassicales</taxon>
        <taxon>Brassicaceae</taxon>
        <taxon>Brassiceae</taxon>
        <taxon>Brassica</taxon>
    </lineage>
</organism>
<name>A0ABQ7KKP3_BRACM</name>
<feature type="compositionally biased region" description="Basic and acidic residues" evidence="1">
    <location>
        <begin position="111"/>
        <end position="123"/>
    </location>
</feature>
<keyword evidence="2" id="KW-0812">Transmembrane</keyword>
<sequence>GKKYDCVCNDPNSDPKNSGRSPNPFPEIHVSGSPDLVAGATVCRDHVQLDTTVCNPSGSPELVAGETVCRDHVQLDTTVRNPRPPSCSSRRDEPIDTDQTAIGVRTSPHAPPEDHSSPARETDAPPSPATVLGRRHPPPRSCCRIAAAPPPSPVTFPVRPMSRSDYTGPVLLGFYYYRALDFYHFYRFIAFGPLGSYLSFMLSRLLDFRFRSYFIFRMLALLGL</sequence>
<feature type="compositionally biased region" description="Polar residues" evidence="1">
    <location>
        <begin position="10"/>
        <end position="21"/>
    </location>
</feature>
<reference evidence="3 4" key="1">
    <citation type="submission" date="2021-03" db="EMBL/GenBank/DDBJ databases">
        <authorList>
            <person name="King G.J."/>
            <person name="Bancroft I."/>
            <person name="Baten A."/>
            <person name="Bloomfield J."/>
            <person name="Borpatragohain P."/>
            <person name="He Z."/>
            <person name="Irish N."/>
            <person name="Irwin J."/>
            <person name="Liu K."/>
            <person name="Mauleon R.P."/>
            <person name="Moore J."/>
            <person name="Morris R."/>
            <person name="Ostergaard L."/>
            <person name="Wang B."/>
            <person name="Wells R."/>
        </authorList>
    </citation>
    <scope>NUCLEOTIDE SEQUENCE [LARGE SCALE GENOMIC DNA]</scope>
    <source>
        <strain evidence="3">R-o-18</strain>
        <tissue evidence="3">Leaf</tissue>
    </source>
</reference>
<feature type="transmembrane region" description="Helical" evidence="2">
    <location>
        <begin position="185"/>
        <end position="206"/>
    </location>
</feature>
<evidence type="ECO:0000313" key="4">
    <source>
        <dbReference type="Proteomes" id="UP000823674"/>
    </source>
</evidence>
<evidence type="ECO:0000256" key="1">
    <source>
        <dbReference type="SAM" id="MobiDB-lite"/>
    </source>
</evidence>
<dbReference type="Proteomes" id="UP000823674">
    <property type="component" value="Chromosome A10"/>
</dbReference>
<feature type="non-terminal residue" evidence="3">
    <location>
        <position position="1"/>
    </location>
</feature>
<feature type="region of interest" description="Disordered" evidence="1">
    <location>
        <begin position="1"/>
        <end position="33"/>
    </location>
</feature>
<keyword evidence="4" id="KW-1185">Reference proteome</keyword>
<comment type="caution">
    <text evidence="3">The sequence shown here is derived from an EMBL/GenBank/DDBJ whole genome shotgun (WGS) entry which is preliminary data.</text>
</comment>
<keyword evidence="2" id="KW-0472">Membrane</keyword>
<evidence type="ECO:0000313" key="3">
    <source>
        <dbReference type="EMBL" id="KAG5375127.1"/>
    </source>
</evidence>
<gene>
    <name evidence="3" type="primary">A10g501290.1_BraROA</name>
    <name evidence="3" type="ORF">IGI04_039723</name>
</gene>
<feature type="region of interest" description="Disordered" evidence="1">
    <location>
        <begin position="75"/>
        <end position="138"/>
    </location>
</feature>
<protein>
    <submittedName>
        <fullName evidence="3">Uncharacterized protein</fullName>
    </submittedName>
</protein>
<accession>A0ABQ7KKP3</accession>
<keyword evidence="2" id="KW-1133">Transmembrane helix</keyword>
<evidence type="ECO:0000256" key="2">
    <source>
        <dbReference type="SAM" id="Phobius"/>
    </source>
</evidence>
<dbReference type="EMBL" id="JADBGQ010000010">
    <property type="protein sequence ID" value="KAG5375127.1"/>
    <property type="molecule type" value="Genomic_DNA"/>
</dbReference>